<dbReference type="OrthoDB" id="202415at2759"/>
<dbReference type="InterPro" id="IPR051091">
    <property type="entry name" value="O-Glucosyltr/Glycosyltrsf_90"/>
</dbReference>
<dbReference type="SMART" id="SM00672">
    <property type="entry name" value="CAP10"/>
    <property type="match status" value="1"/>
</dbReference>
<keyword evidence="1" id="KW-1133">Transmembrane helix</keyword>
<keyword evidence="1" id="KW-0812">Transmembrane</keyword>
<dbReference type="PANTHER" id="PTHR12203:SF107">
    <property type="entry name" value="GLYCOSYL TRANSFERASE CAP10 DOMAIN-CONTAINING PROTEIN"/>
    <property type="match status" value="1"/>
</dbReference>
<dbReference type="InterPro" id="IPR006598">
    <property type="entry name" value="CAP10"/>
</dbReference>
<accession>A0A8H4ITC7</accession>
<dbReference type="Proteomes" id="UP000572817">
    <property type="component" value="Unassembled WGS sequence"/>
</dbReference>
<feature type="domain" description="Glycosyl transferase CAP10" evidence="2">
    <location>
        <begin position="170"/>
        <end position="402"/>
    </location>
</feature>
<name>A0A8H4ITC7_9PEZI</name>
<evidence type="ECO:0000313" key="3">
    <source>
        <dbReference type="EMBL" id="KAF4306811.1"/>
    </source>
</evidence>
<dbReference type="PANTHER" id="PTHR12203">
    <property type="entry name" value="KDEL LYS-ASP-GLU-LEU CONTAINING - RELATED"/>
    <property type="match status" value="1"/>
</dbReference>
<evidence type="ECO:0000256" key="1">
    <source>
        <dbReference type="SAM" id="Phobius"/>
    </source>
</evidence>
<dbReference type="EMBL" id="WWBZ02000033">
    <property type="protein sequence ID" value="KAF4306811.1"/>
    <property type="molecule type" value="Genomic_DNA"/>
</dbReference>
<reference evidence="3" key="1">
    <citation type="submission" date="2020-04" db="EMBL/GenBank/DDBJ databases">
        <title>Genome Assembly and Annotation of Botryosphaeria dothidea sdau 11-99, a Latent Pathogen of Apple Fruit Ring Rot in China.</title>
        <authorList>
            <person name="Yu C."/>
            <person name="Diao Y."/>
            <person name="Lu Q."/>
            <person name="Zhao J."/>
            <person name="Cui S."/>
            <person name="Peng C."/>
            <person name="He B."/>
            <person name="Liu H."/>
        </authorList>
    </citation>
    <scope>NUCLEOTIDE SEQUENCE [LARGE SCALE GENOMIC DNA]</scope>
    <source>
        <strain evidence="3">Sdau11-99</strain>
    </source>
</reference>
<gene>
    <name evidence="3" type="ORF">GTA08_BOTSDO04926</name>
</gene>
<protein>
    <submittedName>
        <fullName evidence="3">Duf821 domain-containing protein</fullName>
    </submittedName>
</protein>
<feature type="transmembrane region" description="Helical" evidence="1">
    <location>
        <begin position="20"/>
        <end position="38"/>
    </location>
</feature>
<comment type="caution">
    <text evidence="3">The sequence shown here is derived from an EMBL/GenBank/DDBJ whole genome shotgun (WGS) entry which is preliminary data.</text>
</comment>
<keyword evidence="1" id="KW-0472">Membrane</keyword>
<proteinExistence type="predicted"/>
<sequence>MSGLITPVWTRTRQPLKTYIASISAIVVVLILISTFRYRVAPLGNFTKPGAQDSSVPNAPADAGGEWRFHPARDSRNLGLSDEQCDIAFPRNYTEIDSARAYFGRASVRREQVKIHADANTWPHAQMHVLIYNGQMYVIDEQTGASDRARGMAGLSNLYRAITAVSDPTTIPNVEFVLDLEDRPTDGMPKDRVVWSWNRPKAERNTWVVPDFDGWAFPDVNLGSYISFRERLQFVEIPFEEKDSRPVWRGAMNNKVRTALMNVGRDQGWADVKEMNLQTRLNMVDFCRYKFPIHTEGNTWSGRLRYLQNCDSVTVVHQPLEHQAHFYDLLVAEGPDQNFLSVRNDFSDLQEKVQYYLSHPEAAARIVHNSVATFRDRYLTPAAEACYWRRLIRAWAGVQAFSPTAYSNARKPDGTAWMKQRGVDWEIFAHPDPNFPFKFPEGSAWI</sequence>
<evidence type="ECO:0000313" key="4">
    <source>
        <dbReference type="Proteomes" id="UP000572817"/>
    </source>
</evidence>
<evidence type="ECO:0000259" key="2">
    <source>
        <dbReference type="SMART" id="SM00672"/>
    </source>
</evidence>
<dbReference type="AlphaFoldDB" id="A0A8H4ITC7"/>
<organism evidence="3 4">
    <name type="scientific">Botryosphaeria dothidea</name>
    <dbReference type="NCBI Taxonomy" id="55169"/>
    <lineage>
        <taxon>Eukaryota</taxon>
        <taxon>Fungi</taxon>
        <taxon>Dikarya</taxon>
        <taxon>Ascomycota</taxon>
        <taxon>Pezizomycotina</taxon>
        <taxon>Dothideomycetes</taxon>
        <taxon>Dothideomycetes incertae sedis</taxon>
        <taxon>Botryosphaeriales</taxon>
        <taxon>Botryosphaeriaceae</taxon>
        <taxon>Botryosphaeria</taxon>
    </lineage>
</organism>
<dbReference type="Pfam" id="PF05686">
    <property type="entry name" value="Glyco_transf_90"/>
    <property type="match status" value="1"/>
</dbReference>
<keyword evidence="4" id="KW-1185">Reference proteome</keyword>